<protein>
    <submittedName>
        <fullName evidence="2">Uncharacterized protein</fullName>
    </submittedName>
</protein>
<evidence type="ECO:0000256" key="1">
    <source>
        <dbReference type="SAM" id="MobiDB-lite"/>
    </source>
</evidence>
<evidence type="ECO:0000313" key="3">
    <source>
        <dbReference type="Proteomes" id="UP000266841"/>
    </source>
</evidence>
<dbReference type="Proteomes" id="UP000266841">
    <property type="component" value="Unassembled WGS sequence"/>
</dbReference>
<comment type="caution">
    <text evidence="2">The sequence shown here is derived from an EMBL/GenBank/DDBJ whole genome shotgun (WGS) entry which is preliminary data.</text>
</comment>
<evidence type="ECO:0000313" key="2">
    <source>
        <dbReference type="EMBL" id="EJK68255.1"/>
    </source>
</evidence>
<reference evidence="2 3" key="1">
    <citation type="journal article" date="2012" name="Genome Biol.">
        <title>Genome and low-iron response of an oceanic diatom adapted to chronic iron limitation.</title>
        <authorList>
            <person name="Lommer M."/>
            <person name="Specht M."/>
            <person name="Roy A.S."/>
            <person name="Kraemer L."/>
            <person name="Andreson R."/>
            <person name="Gutowska M.A."/>
            <person name="Wolf J."/>
            <person name="Bergner S.V."/>
            <person name="Schilhabel M.B."/>
            <person name="Klostermeier U.C."/>
            <person name="Beiko R.G."/>
            <person name="Rosenstiel P."/>
            <person name="Hippler M."/>
            <person name="Laroche J."/>
        </authorList>
    </citation>
    <scope>NUCLEOTIDE SEQUENCE [LARGE SCALE GENOMIC DNA]</scope>
    <source>
        <strain evidence="2 3">CCMP1005</strain>
    </source>
</reference>
<proteinExistence type="predicted"/>
<organism evidence="2 3">
    <name type="scientific">Thalassiosira oceanica</name>
    <name type="common">Marine diatom</name>
    <dbReference type="NCBI Taxonomy" id="159749"/>
    <lineage>
        <taxon>Eukaryota</taxon>
        <taxon>Sar</taxon>
        <taxon>Stramenopiles</taxon>
        <taxon>Ochrophyta</taxon>
        <taxon>Bacillariophyta</taxon>
        <taxon>Coscinodiscophyceae</taxon>
        <taxon>Thalassiosirophycidae</taxon>
        <taxon>Thalassiosirales</taxon>
        <taxon>Thalassiosiraceae</taxon>
        <taxon>Thalassiosira</taxon>
    </lineage>
</organism>
<sequence>MALLTTPNHCDIQRRRRVGGFAAEITPTGRRDTQANWELRSLHRPTALGAPLRPPRDVGASAWPAEASPLHKVPQLAWTGKGGNGKTPPWSNNRDHDER</sequence>
<keyword evidence="3" id="KW-1185">Reference proteome</keyword>
<dbReference type="EMBL" id="AGNL01011695">
    <property type="protein sequence ID" value="EJK68255.1"/>
    <property type="molecule type" value="Genomic_DNA"/>
</dbReference>
<gene>
    <name evidence="2" type="ORF">THAOC_10586</name>
</gene>
<dbReference type="AlphaFoldDB" id="K0SS98"/>
<feature type="region of interest" description="Disordered" evidence="1">
    <location>
        <begin position="47"/>
        <end position="99"/>
    </location>
</feature>
<name>K0SS98_THAOC</name>
<accession>K0SS98</accession>